<feature type="region of interest" description="Disordered" evidence="3">
    <location>
        <begin position="154"/>
        <end position="189"/>
    </location>
</feature>
<feature type="compositionally biased region" description="Polar residues" evidence="3">
    <location>
        <begin position="400"/>
        <end position="410"/>
    </location>
</feature>
<reference evidence="4" key="2">
    <citation type="submission" date="2015-02" db="UniProtKB">
        <authorList>
            <consortium name="EnsemblMetazoa"/>
        </authorList>
    </citation>
    <scope>IDENTIFICATION</scope>
</reference>
<dbReference type="STRING" id="126957.T1J5X6"/>
<evidence type="ECO:0000313" key="5">
    <source>
        <dbReference type="Proteomes" id="UP000014500"/>
    </source>
</evidence>
<dbReference type="HOGENOM" id="CLU_633604_0_0_1"/>
<name>T1J5X6_STRMM</name>
<protein>
    <recommendedName>
        <fullName evidence="6">OPA3-like protein</fullName>
    </recommendedName>
</protein>
<organism evidence="4 5">
    <name type="scientific">Strigamia maritima</name>
    <name type="common">European centipede</name>
    <name type="synonym">Geophilus maritimus</name>
    <dbReference type="NCBI Taxonomy" id="126957"/>
    <lineage>
        <taxon>Eukaryota</taxon>
        <taxon>Metazoa</taxon>
        <taxon>Ecdysozoa</taxon>
        <taxon>Arthropoda</taxon>
        <taxon>Myriapoda</taxon>
        <taxon>Chilopoda</taxon>
        <taxon>Pleurostigmophora</taxon>
        <taxon>Geophilomorpha</taxon>
        <taxon>Linotaeniidae</taxon>
        <taxon>Strigamia</taxon>
    </lineage>
</organism>
<reference evidence="5" key="1">
    <citation type="submission" date="2011-05" db="EMBL/GenBank/DDBJ databases">
        <authorList>
            <person name="Richards S.R."/>
            <person name="Qu J."/>
            <person name="Jiang H."/>
            <person name="Jhangiani S.N."/>
            <person name="Agravi P."/>
            <person name="Goodspeed R."/>
            <person name="Gross S."/>
            <person name="Mandapat C."/>
            <person name="Jackson L."/>
            <person name="Mathew T."/>
            <person name="Pu L."/>
            <person name="Thornton R."/>
            <person name="Saada N."/>
            <person name="Wilczek-Boney K.B."/>
            <person name="Lee S."/>
            <person name="Kovar C."/>
            <person name="Wu Y."/>
            <person name="Scherer S.E."/>
            <person name="Worley K.C."/>
            <person name="Muzny D.M."/>
            <person name="Gibbs R."/>
        </authorList>
    </citation>
    <scope>NUCLEOTIDE SEQUENCE</scope>
    <source>
        <strain evidence="5">Brora</strain>
    </source>
</reference>
<feature type="compositionally biased region" description="Polar residues" evidence="3">
    <location>
        <begin position="161"/>
        <end position="174"/>
    </location>
</feature>
<dbReference type="PANTHER" id="PTHR12499:SF0">
    <property type="entry name" value="OPTIC ATROPHY 3 PROTEIN"/>
    <property type="match status" value="1"/>
</dbReference>
<dbReference type="Proteomes" id="UP000014500">
    <property type="component" value="Unassembled WGS sequence"/>
</dbReference>
<dbReference type="PANTHER" id="PTHR12499">
    <property type="entry name" value="OPTIC ATROPHY 3 PROTEIN OPA3"/>
    <property type="match status" value="1"/>
</dbReference>
<dbReference type="EMBL" id="JH431868">
    <property type="status" value="NOT_ANNOTATED_CDS"/>
    <property type="molecule type" value="Genomic_DNA"/>
</dbReference>
<sequence>MAHAFPAAKLLILVVRQISKPIANRVKQRAKNSQFFRNYIIMPPAQLYHWMEVRWKMRMLNFGNPEQVPKLNEQMAIELGAELLSEGILMLVGVACLLAEYYRSSRKEAAKEAEKQRILNELENRLYELEYIVTEQEAQLRQFSRRKMPLFKPPWIPRVSPEQSKSLPNINQIDGQKESPEKENSEETKPGLKVGVITHALKGLQSTFKSFLDGFVNDCLIKSASIILCALLKLSKFKMAPIFPLLKMAVLFTTRIARPFYVIIMRTTKLSKPFTRYVVMPPAQIYHWWDVRWRMQTLDLRKPYNISRLSDVEATELGAAILSEGLVFTVGTTFLVTEMYRQNKIATKILEEEAAKKQETEDRLNSLEELVSQQGVLLEELSSKRISFKKSAKPKPPGTAKSTSNITTTFYQEKETKEDGLLVRMLQALGNHI</sequence>
<feature type="compositionally biased region" description="Basic and acidic residues" evidence="3">
    <location>
        <begin position="175"/>
        <end position="189"/>
    </location>
</feature>
<dbReference type="InterPro" id="IPR010754">
    <property type="entry name" value="OPA3-like"/>
</dbReference>
<proteinExistence type="inferred from homology"/>
<evidence type="ECO:0000256" key="1">
    <source>
        <dbReference type="ARBA" id="ARBA00007584"/>
    </source>
</evidence>
<comment type="similarity">
    <text evidence="1">Belongs to the OPA3 family.</text>
</comment>
<dbReference type="GO" id="GO:0019216">
    <property type="term" value="P:regulation of lipid metabolic process"/>
    <property type="evidence" value="ECO:0007669"/>
    <property type="project" value="TreeGrafter"/>
</dbReference>
<evidence type="ECO:0000313" key="4">
    <source>
        <dbReference type="EnsemblMetazoa" id="SMAR009035-PA"/>
    </source>
</evidence>
<keyword evidence="2" id="KW-0175">Coiled coil</keyword>
<dbReference type="AlphaFoldDB" id="T1J5X6"/>
<dbReference type="GO" id="GO:0005739">
    <property type="term" value="C:mitochondrion"/>
    <property type="evidence" value="ECO:0007669"/>
    <property type="project" value="TreeGrafter"/>
</dbReference>
<accession>T1J5X6</accession>
<evidence type="ECO:0000256" key="2">
    <source>
        <dbReference type="ARBA" id="ARBA00023054"/>
    </source>
</evidence>
<dbReference type="Pfam" id="PF07047">
    <property type="entry name" value="OPA3"/>
    <property type="match status" value="2"/>
</dbReference>
<dbReference type="EnsemblMetazoa" id="SMAR009035-RA">
    <property type="protein sequence ID" value="SMAR009035-PA"/>
    <property type="gene ID" value="SMAR009035"/>
</dbReference>
<feature type="region of interest" description="Disordered" evidence="3">
    <location>
        <begin position="388"/>
        <end position="410"/>
    </location>
</feature>
<evidence type="ECO:0008006" key="6">
    <source>
        <dbReference type="Google" id="ProtNLM"/>
    </source>
</evidence>
<keyword evidence="5" id="KW-1185">Reference proteome</keyword>
<evidence type="ECO:0000256" key="3">
    <source>
        <dbReference type="SAM" id="MobiDB-lite"/>
    </source>
</evidence>
<dbReference type="eggNOG" id="KOG3335">
    <property type="taxonomic scope" value="Eukaryota"/>
</dbReference>